<keyword evidence="9" id="KW-0479">Metal-binding</keyword>
<dbReference type="SUPFAM" id="SSF55931">
    <property type="entry name" value="Glutamine synthetase/guanido kinase"/>
    <property type="match status" value="1"/>
</dbReference>
<dbReference type="SUPFAM" id="SSF54368">
    <property type="entry name" value="Glutamine synthetase, N-terminal domain"/>
    <property type="match status" value="1"/>
</dbReference>
<organism evidence="15 16">
    <name type="scientific">Sporotomaculum syntrophicum</name>
    <dbReference type="NCBI Taxonomy" id="182264"/>
    <lineage>
        <taxon>Bacteria</taxon>
        <taxon>Bacillati</taxon>
        <taxon>Bacillota</taxon>
        <taxon>Clostridia</taxon>
        <taxon>Eubacteriales</taxon>
        <taxon>Desulfallaceae</taxon>
        <taxon>Sporotomaculum</taxon>
    </lineage>
</organism>
<dbReference type="NCBIfam" id="TIGR00653">
    <property type="entry name" value="GlnA"/>
    <property type="match status" value="1"/>
</dbReference>
<evidence type="ECO:0000256" key="9">
    <source>
        <dbReference type="PIRSR" id="PIRSR604809-3"/>
    </source>
</evidence>
<comment type="similarity">
    <text evidence="1 11 12">Belongs to the glutamine synthetase family.</text>
</comment>
<evidence type="ECO:0000256" key="10">
    <source>
        <dbReference type="PIRSR" id="PIRSR604809-50"/>
    </source>
</evidence>
<dbReference type="GO" id="GO:0005524">
    <property type="term" value="F:ATP binding"/>
    <property type="evidence" value="ECO:0007669"/>
    <property type="project" value="UniProtKB-KW"/>
</dbReference>
<keyword evidence="4 8" id="KW-0547">Nucleotide-binding</keyword>
<feature type="binding site" evidence="9">
    <location>
        <position position="215"/>
    </location>
    <ligand>
        <name>Mg(2+)</name>
        <dbReference type="ChEBI" id="CHEBI:18420"/>
        <label>1</label>
    </ligand>
</feature>
<feature type="binding site" evidence="7">
    <location>
        <position position="325"/>
    </location>
    <ligand>
        <name>L-glutamate</name>
        <dbReference type="ChEBI" id="CHEBI:29985"/>
    </ligand>
</feature>
<reference evidence="15" key="1">
    <citation type="submission" date="2016-02" db="EMBL/GenBank/DDBJ databases">
        <title>Draft Genome Sequence of Sporotomaculum syntrophicum Strain FB, a Syntrophic Benzoate Degrader.</title>
        <authorList>
            <person name="Nobu M.K."/>
            <person name="Narihiro T."/>
            <person name="Qiu Y.-L."/>
            <person name="Ohashi A."/>
            <person name="Liu W.-T."/>
            <person name="Yuji S."/>
        </authorList>
    </citation>
    <scope>NUCLEOTIDE SEQUENCE</scope>
    <source>
        <strain evidence="15">FB</strain>
    </source>
</reference>
<dbReference type="EC" id="6.3.1.2" evidence="2"/>
<comment type="caution">
    <text evidence="15">The sequence shown here is derived from an EMBL/GenBank/DDBJ whole genome shotgun (WGS) entry which is preliminary data.</text>
</comment>
<dbReference type="OrthoDB" id="9807095at2"/>
<feature type="binding site" evidence="7">
    <location>
        <position position="343"/>
    </location>
    <ligand>
        <name>L-glutamate</name>
        <dbReference type="ChEBI" id="CHEBI:29985"/>
    </ligand>
</feature>
<dbReference type="RefSeq" id="WP_161822452.1">
    <property type="nucleotide sequence ID" value="NZ_LSRS01000005.1"/>
</dbReference>
<dbReference type="GO" id="GO:0019740">
    <property type="term" value="P:nitrogen utilization"/>
    <property type="evidence" value="ECO:0007669"/>
    <property type="project" value="TreeGrafter"/>
</dbReference>
<protein>
    <recommendedName>
        <fullName evidence="2">glutamine synthetase</fullName>
        <ecNumber evidence="2">6.3.1.2</ecNumber>
    </recommendedName>
    <alternativeName>
        <fullName evidence="6">Glutamine synthetase I alpha</fullName>
    </alternativeName>
</protein>
<dbReference type="GO" id="GO:0006542">
    <property type="term" value="P:glutamine biosynthetic process"/>
    <property type="evidence" value="ECO:0007669"/>
    <property type="project" value="InterPro"/>
</dbReference>
<evidence type="ECO:0000256" key="8">
    <source>
        <dbReference type="PIRSR" id="PIRSR604809-2"/>
    </source>
</evidence>
<dbReference type="InterPro" id="IPR004809">
    <property type="entry name" value="Gln_synth_I"/>
</dbReference>
<feature type="binding site" evidence="7">
    <location>
        <position position="331"/>
    </location>
    <ligand>
        <name>L-glutamate</name>
        <dbReference type="ChEBI" id="CHEBI:29985"/>
    </ligand>
</feature>
<accession>A0A9D3AWW7</accession>
<gene>
    <name evidence="15" type="primary">glnA_4</name>
    <name evidence="15" type="ORF">SPSYN_02133</name>
</gene>
<dbReference type="AlphaFoldDB" id="A0A9D3AWW7"/>
<keyword evidence="10" id="KW-0597">Phosphoprotein</keyword>
<evidence type="ECO:0000259" key="13">
    <source>
        <dbReference type="PROSITE" id="PS51986"/>
    </source>
</evidence>
<proteinExistence type="inferred from homology"/>
<feature type="binding site" evidence="9">
    <location>
        <position position="272"/>
    </location>
    <ligand>
        <name>Mg(2+)</name>
        <dbReference type="ChEBI" id="CHEBI:18420"/>
        <label>1</label>
    </ligand>
</feature>
<dbReference type="GO" id="GO:0016020">
    <property type="term" value="C:membrane"/>
    <property type="evidence" value="ECO:0007669"/>
    <property type="project" value="TreeGrafter"/>
</dbReference>
<evidence type="ECO:0000259" key="14">
    <source>
        <dbReference type="PROSITE" id="PS51987"/>
    </source>
</evidence>
<comment type="cofactor">
    <cofactor evidence="9">
        <name>Mg(2+)</name>
        <dbReference type="ChEBI" id="CHEBI:18420"/>
    </cofactor>
    <text evidence="9">Binds 2 Mg(2+) ions per subunit.</text>
</comment>
<dbReference type="InterPro" id="IPR008146">
    <property type="entry name" value="Gln_synth_cat_dom"/>
</dbReference>
<dbReference type="PROSITE" id="PS51986">
    <property type="entry name" value="GS_BETA_GRASP"/>
    <property type="match status" value="1"/>
</dbReference>
<feature type="binding site" evidence="8">
    <location>
        <position position="343"/>
    </location>
    <ligand>
        <name>ATP</name>
        <dbReference type="ChEBI" id="CHEBI:30616"/>
    </ligand>
</feature>
<feature type="binding site" evidence="9">
    <location>
        <position position="133"/>
    </location>
    <ligand>
        <name>Mg(2+)</name>
        <dbReference type="ChEBI" id="CHEBI:18420"/>
        <label>1</label>
    </ligand>
</feature>
<evidence type="ECO:0000313" key="16">
    <source>
        <dbReference type="Proteomes" id="UP000798488"/>
    </source>
</evidence>
<feature type="domain" description="GS beta-grasp" evidence="13">
    <location>
        <begin position="15"/>
        <end position="100"/>
    </location>
</feature>
<dbReference type="PANTHER" id="PTHR43407">
    <property type="entry name" value="GLUTAMINE SYNTHETASE"/>
    <property type="match status" value="1"/>
</dbReference>
<dbReference type="InterPro" id="IPR008147">
    <property type="entry name" value="Gln_synt_N"/>
</dbReference>
<dbReference type="PANTHER" id="PTHR43407:SF1">
    <property type="entry name" value="LENGSIN"/>
    <property type="match status" value="1"/>
</dbReference>
<dbReference type="Gene3D" id="3.10.20.70">
    <property type="entry name" value="Glutamine synthetase, N-terminal domain"/>
    <property type="match status" value="1"/>
</dbReference>
<evidence type="ECO:0000256" key="2">
    <source>
        <dbReference type="ARBA" id="ARBA00012937"/>
    </source>
</evidence>
<dbReference type="EMBL" id="LSRS01000005">
    <property type="protein sequence ID" value="KAF1084357.1"/>
    <property type="molecule type" value="Genomic_DNA"/>
</dbReference>
<feature type="binding site" evidence="9">
    <location>
        <position position="362"/>
    </location>
    <ligand>
        <name>Mg(2+)</name>
        <dbReference type="ChEBI" id="CHEBI:18420"/>
        <label>1</label>
    </ligand>
</feature>
<evidence type="ECO:0000256" key="3">
    <source>
        <dbReference type="ARBA" id="ARBA00022598"/>
    </source>
</evidence>
<sequence length="477" mass="53900">MLSKLNEVQDFCKKNAIKMIDFKMIDISGRWRHVTIPVDRLNEDVMKYGIGFDGSNYGYAKVEKSDMVFIPDLSSAQIDPFVQTPTLTMIGNVLVIDPDGNKPFDQYPRNVALRAEEYMRETKIADSMIISPEFEFYVLEHVSYECSPNAVAFTLDTSQAEWNSGVNDYNNSGYHIPLKSGYHITPPHDITFDLRSKMCLLLEDWGVKVKYHHHEVGGPGQLEIEVELGNMTEMADKTMVIKYVVKNAAVAENKTATFLPKPIFNEAGNGMHVHMLLMKEGKPVFYDENGYSGLSQEAHWFMGGLLKHASSLCALTNPSTNSFKRLVPGYEAPVTIGYATSNRSAVIRIPAYAKSPEAKRFELRNPDATCNPYYAYAAILMAGIDGILNKIDPHENGWGPYDFNLYHLSEEEQKKLTSLPKSLDEALDALEADNEYLTRGGVFPKELLDRWIRIKRAEAEAINRIPHPAEFAHYYDL</sequence>
<feature type="domain" description="GS catalytic" evidence="14">
    <location>
        <begin position="108"/>
        <end position="477"/>
    </location>
</feature>
<keyword evidence="9" id="KW-0460">Magnesium</keyword>
<evidence type="ECO:0000313" key="15">
    <source>
        <dbReference type="EMBL" id="KAF1084357.1"/>
    </source>
</evidence>
<evidence type="ECO:0000256" key="11">
    <source>
        <dbReference type="PROSITE-ProRule" id="PRU01330"/>
    </source>
</evidence>
<evidence type="ECO:0000256" key="4">
    <source>
        <dbReference type="ARBA" id="ARBA00022741"/>
    </source>
</evidence>
<dbReference type="InterPro" id="IPR014746">
    <property type="entry name" value="Gln_synth/guanido_kin_cat_dom"/>
</dbReference>
<dbReference type="Pfam" id="PF00120">
    <property type="entry name" value="Gln-synt_C"/>
    <property type="match status" value="1"/>
</dbReference>
<dbReference type="PROSITE" id="PS51987">
    <property type="entry name" value="GS_CATALYTIC"/>
    <property type="match status" value="1"/>
</dbReference>
<dbReference type="Pfam" id="PF03951">
    <property type="entry name" value="Gln-synt_N"/>
    <property type="match status" value="1"/>
</dbReference>
<evidence type="ECO:0000256" key="1">
    <source>
        <dbReference type="ARBA" id="ARBA00009897"/>
    </source>
</evidence>
<evidence type="ECO:0000256" key="7">
    <source>
        <dbReference type="PIRSR" id="PIRSR604809-1"/>
    </source>
</evidence>
<dbReference type="GO" id="GO:0046872">
    <property type="term" value="F:metal ion binding"/>
    <property type="evidence" value="ECO:0007669"/>
    <property type="project" value="UniProtKB-KW"/>
</dbReference>
<feature type="modified residue" description="O-AMP-tyrosine" evidence="10">
    <location>
        <position position="406"/>
    </location>
</feature>
<keyword evidence="3 15" id="KW-0436">Ligase</keyword>
<dbReference type="Gene3D" id="3.30.590.10">
    <property type="entry name" value="Glutamine synthetase/guanido kinase, catalytic domain"/>
    <property type="match status" value="1"/>
</dbReference>
<feature type="binding site" evidence="7">
    <location>
        <position position="364"/>
    </location>
    <ligand>
        <name>L-glutamate</name>
        <dbReference type="ChEBI" id="CHEBI:29985"/>
    </ligand>
</feature>
<feature type="binding site" evidence="9">
    <location>
        <position position="223"/>
    </location>
    <ligand>
        <name>Mg(2+)</name>
        <dbReference type="ChEBI" id="CHEBI:18420"/>
        <label>1</label>
    </ligand>
</feature>
<dbReference type="InterPro" id="IPR036651">
    <property type="entry name" value="Gln_synt_N_sf"/>
</dbReference>
<name>A0A9D3AWW7_9FIRM</name>
<keyword evidence="16" id="KW-1185">Reference proteome</keyword>
<dbReference type="GO" id="GO:0004356">
    <property type="term" value="F:glutamine synthetase activity"/>
    <property type="evidence" value="ECO:0007669"/>
    <property type="project" value="UniProtKB-EC"/>
</dbReference>
<dbReference type="Proteomes" id="UP000798488">
    <property type="component" value="Unassembled WGS sequence"/>
</dbReference>
<dbReference type="GO" id="GO:0005737">
    <property type="term" value="C:cytoplasm"/>
    <property type="evidence" value="ECO:0007669"/>
    <property type="project" value="TreeGrafter"/>
</dbReference>
<evidence type="ECO:0000256" key="5">
    <source>
        <dbReference type="ARBA" id="ARBA00022840"/>
    </source>
</evidence>
<keyword evidence="5 8" id="KW-0067">ATP-binding</keyword>
<evidence type="ECO:0000256" key="12">
    <source>
        <dbReference type="RuleBase" id="RU000384"/>
    </source>
</evidence>
<evidence type="ECO:0000256" key="6">
    <source>
        <dbReference type="ARBA" id="ARBA00030136"/>
    </source>
</evidence>
<dbReference type="SMART" id="SM01230">
    <property type="entry name" value="Gln-synt_C"/>
    <property type="match status" value="1"/>
</dbReference>
<feature type="binding site" evidence="9">
    <location>
        <position position="135"/>
    </location>
    <ligand>
        <name>Mg(2+)</name>
        <dbReference type="ChEBI" id="CHEBI:18420"/>
        <label>2</label>
    </ligand>
</feature>